<gene>
    <name evidence="5" type="ORF">SSX86_017798</name>
</gene>
<evidence type="ECO:0000313" key="6">
    <source>
        <dbReference type="Proteomes" id="UP001408789"/>
    </source>
</evidence>
<feature type="coiled-coil region" evidence="4">
    <location>
        <begin position="308"/>
        <end position="341"/>
    </location>
</feature>
<comment type="caution">
    <text evidence="5">The sequence shown here is derived from an EMBL/GenBank/DDBJ whole genome shotgun (WGS) entry which is preliminary data.</text>
</comment>
<protein>
    <submittedName>
        <fullName evidence="5">Uncharacterized protein</fullName>
    </submittedName>
</protein>
<evidence type="ECO:0000256" key="1">
    <source>
        <dbReference type="ARBA" id="ARBA00009861"/>
    </source>
</evidence>
<dbReference type="PANTHER" id="PTHR31623:SF86">
    <property type="entry name" value="DEACETYLVINDOLINE O-ACETYLTRANSFERASE"/>
    <property type="match status" value="1"/>
</dbReference>
<accession>A0AAP0CVU1</accession>
<dbReference type="PANTHER" id="PTHR31623">
    <property type="entry name" value="F21J9.9"/>
    <property type="match status" value="1"/>
</dbReference>
<keyword evidence="3" id="KW-0012">Acyltransferase</keyword>
<evidence type="ECO:0000256" key="4">
    <source>
        <dbReference type="SAM" id="Coils"/>
    </source>
</evidence>
<dbReference type="GO" id="GO:0016746">
    <property type="term" value="F:acyltransferase activity"/>
    <property type="evidence" value="ECO:0007669"/>
    <property type="project" value="UniProtKB-KW"/>
</dbReference>
<proteinExistence type="inferred from homology"/>
<dbReference type="AlphaFoldDB" id="A0AAP0CVU1"/>
<evidence type="ECO:0000313" key="5">
    <source>
        <dbReference type="EMBL" id="KAK9063926.1"/>
    </source>
</evidence>
<dbReference type="EMBL" id="JBCNJP010000018">
    <property type="protein sequence ID" value="KAK9063926.1"/>
    <property type="molecule type" value="Genomic_DNA"/>
</dbReference>
<evidence type="ECO:0000256" key="2">
    <source>
        <dbReference type="ARBA" id="ARBA00022679"/>
    </source>
</evidence>
<dbReference type="Gene3D" id="3.30.559.10">
    <property type="entry name" value="Chloramphenicol acetyltransferase-like domain"/>
    <property type="match status" value="2"/>
</dbReference>
<name>A0AAP0CVU1_9ASTR</name>
<dbReference type="Pfam" id="PF02458">
    <property type="entry name" value="Transferase"/>
    <property type="match status" value="2"/>
</dbReference>
<reference evidence="5 6" key="1">
    <citation type="submission" date="2024-04" db="EMBL/GenBank/DDBJ databases">
        <title>The reference genome of an endangered Asteraceae, Deinandra increscens subsp. villosa, native to the Central Coast of California.</title>
        <authorList>
            <person name="Guilliams M."/>
            <person name="Hasenstab-Lehman K."/>
            <person name="Meyer R."/>
            <person name="Mcevoy S."/>
        </authorList>
    </citation>
    <scope>NUCLEOTIDE SEQUENCE [LARGE SCALE GENOMIC DNA]</scope>
    <source>
        <tissue evidence="5">Leaf</tissue>
    </source>
</reference>
<evidence type="ECO:0000256" key="3">
    <source>
        <dbReference type="ARBA" id="ARBA00023315"/>
    </source>
</evidence>
<sequence length="420" mass="47185">MLMEKILRFGRRQLHTIISREIIKPSSPTPSHLHTYNLSPLDQTTPHFYMPLILLYPKNNENRDSTAYDKARELKKSLSQTLTRYYPFAGRLNSPYDIDCNDEGVVFVEAENDSPLEKFENLSEQDPTVNQLFADGMVWENENRPRRTGVMGVQLTRFACGGTGLAVSISHKIGDGCTIGSYMTHWATVARYGSIDHEAADQACVDYVTRKFVFPNYKLNDLKNKVALNNPTRVEVLTSLIYKTAVISAGRSGKPGSFEPAFLVIPGNLRGKFVPKLPETTVGNFVSLMLVTTRQESEISLSKVVSEIKKEKMELNRVQSMKQAVEKLESFKSRLANEDLENFAKRSIWCSSLCGFACSKADFGWGKPTFATILLGSSNRSGFVLMDSPDGNGIQARVKLEKQNMEVFENDKELLSFCQN</sequence>
<keyword evidence="2" id="KW-0808">Transferase</keyword>
<keyword evidence="4" id="KW-0175">Coiled coil</keyword>
<organism evidence="5 6">
    <name type="scientific">Deinandra increscens subsp. villosa</name>
    <dbReference type="NCBI Taxonomy" id="3103831"/>
    <lineage>
        <taxon>Eukaryota</taxon>
        <taxon>Viridiplantae</taxon>
        <taxon>Streptophyta</taxon>
        <taxon>Embryophyta</taxon>
        <taxon>Tracheophyta</taxon>
        <taxon>Spermatophyta</taxon>
        <taxon>Magnoliopsida</taxon>
        <taxon>eudicotyledons</taxon>
        <taxon>Gunneridae</taxon>
        <taxon>Pentapetalae</taxon>
        <taxon>asterids</taxon>
        <taxon>campanulids</taxon>
        <taxon>Asterales</taxon>
        <taxon>Asteraceae</taxon>
        <taxon>Asteroideae</taxon>
        <taxon>Heliantheae alliance</taxon>
        <taxon>Madieae</taxon>
        <taxon>Madiinae</taxon>
        <taxon>Deinandra</taxon>
    </lineage>
</organism>
<keyword evidence="6" id="KW-1185">Reference proteome</keyword>
<dbReference type="Proteomes" id="UP001408789">
    <property type="component" value="Unassembled WGS sequence"/>
</dbReference>
<comment type="similarity">
    <text evidence="1">Belongs to the plant acyltransferase family.</text>
</comment>
<dbReference type="InterPro" id="IPR023213">
    <property type="entry name" value="CAT-like_dom_sf"/>
</dbReference>